<accession>J3S670</accession>
<sequence length="139" mass="15656">MSNSLRRKGAERSLDILNDGKTCQSWFMNSYRMPNGATILKRMKRSKKCVKSGFGVPPNRVGRSRPIGPATMLRIEVKKYLSGVARCHRAGSPDRASHRKTTRATSPDRARNEYWGSKIPPDRAGSPNPADRVTRKRVF</sequence>
<name>J3S670_BETVV</name>
<evidence type="ECO:0000256" key="1">
    <source>
        <dbReference type="SAM" id="MobiDB-lite"/>
    </source>
</evidence>
<evidence type="ECO:0000313" key="2">
    <source>
        <dbReference type="EMBL" id="AFK13842.1"/>
    </source>
</evidence>
<protein>
    <submittedName>
        <fullName evidence="2">Uncharacterized protein</fullName>
    </submittedName>
</protein>
<proteinExistence type="predicted"/>
<dbReference type="AlphaFoldDB" id="J3S670"/>
<organism evidence="2">
    <name type="scientific">Beta vulgaris subsp. vulgaris</name>
    <name type="common">Beet</name>
    <dbReference type="NCBI Taxonomy" id="3555"/>
    <lineage>
        <taxon>Eukaryota</taxon>
        <taxon>Viridiplantae</taxon>
        <taxon>Streptophyta</taxon>
        <taxon>Embryophyta</taxon>
        <taxon>Tracheophyta</taxon>
        <taxon>Spermatophyta</taxon>
        <taxon>Magnoliopsida</taxon>
        <taxon>eudicotyledons</taxon>
        <taxon>Gunneridae</taxon>
        <taxon>Pentapetalae</taxon>
        <taxon>Caryophyllales</taxon>
        <taxon>Chenopodiaceae</taxon>
        <taxon>Betoideae</taxon>
        <taxon>Beta</taxon>
    </lineage>
</organism>
<reference evidence="2" key="1">
    <citation type="submission" date="2011-08" db="EMBL/GenBank/DDBJ databases">
        <authorList>
            <person name="Xu D.-C."/>
            <person name="Zhang C.-L."/>
        </authorList>
    </citation>
    <scope>NUCLEOTIDE SEQUENCE</scope>
</reference>
<feature type="region of interest" description="Disordered" evidence="1">
    <location>
        <begin position="88"/>
        <end position="139"/>
    </location>
</feature>
<dbReference type="EMBL" id="JN606071">
    <property type="protein sequence ID" value="AFK13842.1"/>
    <property type="molecule type" value="Genomic_DNA"/>
</dbReference>